<reference evidence="2" key="1">
    <citation type="submission" date="2023-03" db="EMBL/GenBank/DDBJ databases">
        <authorList>
            <person name="Steffen K."/>
            <person name="Cardenas P."/>
        </authorList>
    </citation>
    <scope>NUCLEOTIDE SEQUENCE</scope>
</reference>
<protein>
    <submittedName>
        <fullName evidence="2">Uncharacterized protein YegL</fullName>
    </submittedName>
</protein>
<evidence type="ECO:0000313" key="3">
    <source>
        <dbReference type="Proteomes" id="UP001174909"/>
    </source>
</evidence>
<name>A0AA35WTQ3_GEOBA</name>
<organism evidence="2 3">
    <name type="scientific">Geodia barretti</name>
    <name type="common">Barrett's horny sponge</name>
    <dbReference type="NCBI Taxonomy" id="519541"/>
    <lineage>
        <taxon>Eukaryota</taxon>
        <taxon>Metazoa</taxon>
        <taxon>Porifera</taxon>
        <taxon>Demospongiae</taxon>
        <taxon>Heteroscleromorpha</taxon>
        <taxon>Tetractinellida</taxon>
        <taxon>Astrophorina</taxon>
        <taxon>Geodiidae</taxon>
        <taxon>Geodia</taxon>
    </lineage>
</organism>
<dbReference type="PIRSF" id="PIRSF020634">
    <property type="entry name" value="TerY_vWA"/>
    <property type="match status" value="1"/>
</dbReference>
<dbReference type="InterPro" id="IPR011392">
    <property type="entry name" value="Tellurite-R_TerY"/>
</dbReference>
<evidence type="ECO:0000313" key="2">
    <source>
        <dbReference type="EMBL" id="CAI8026365.1"/>
    </source>
</evidence>
<dbReference type="EMBL" id="CASHTH010002209">
    <property type="protein sequence ID" value="CAI8026365.1"/>
    <property type="molecule type" value="Genomic_DNA"/>
</dbReference>
<evidence type="ECO:0000256" key="1">
    <source>
        <dbReference type="SAM" id="MobiDB-lite"/>
    </source>
</evidence>
<feature type="region of interest" description="Disordered" evidence="1">
    <location>
        <begin position="174"/>
        <end position="194"/>
    </location>
</feature>
<accession>A0AA35WTQ3</accession>
<sequence length="194" mass="21703">MSGDPIDQLNQGLQYFRECLERDDLAALRTEIAVLAYSFQPTLIHDFSTVYSFDPPELKVIGGTVISSAVEKALDMVEERKESYRANGITYYRPWIWFMTDGYPQHDTKPDLDRALARLARSDQAGQVKFFPVGVGGADMAWLNGMLPGTSAVHLQGLKFNEMFEWLSSSMSSVSQSQPSDRVQLAAPTNWGEV</sequence>
<gene>
    <name evidence="2" type="ORF">GBAR_LOCUS15140</name>
</gene>
<keyword evidence="3" id="KW-1185">Reference proteome</keyword>
<dbReference type="Proteomes" id="UP001174909">
    <property type="component" value="Unassembled WGS sequence"/>
</dbReference>
<dbReference type="Gene3D" id="3.40.50.410">
    <property type="entry name" value="von Willebrand factor, type A domain"/>
    <property type="match status" value="1"/>
</dbReference>
<proteinExistence type="predicted"/>
<dbReference type="SUPFAM" id="SSF53300">
    <property type="entry name" value="vWA-like"/>
    <property type="match status" value="1"/>
</dbReference>
<dbReference type="InterPro" id="IPR036465">
    <property type="entry name" value="vWFA_dom_sf"/>
</dbReference>
<comment type="caution">
    <text evidence="2">The sequence shown here is derived from an EMBL/GenBank/DDBJ whole genome shotgun (WGS) entry which is preliminary data.</text>
</comment>
<dbReference type="AlphaFoldDB" id="A0AA35WTQ3"/>